<evidence type="ECO:0000313" key="3">
    <source>
        <dbReference type="Proteomes" id="UP001215598"/>
    </source>
</evidence>
<organism evidence="2 3">
    <name type="scientific">Mycena metata</name>
    <dbReference type="NCBI Taxonomy" id="1033252"/>
    <lineage>
        <taxon>Eukaryota</taxon>
        <taxon>Fungi</taxon>
        <taxon>Dikarya</taxon>
        <taxon>Basidiomycota</taxon>
        <taxon>Agaricomycotina</taxon>
        <taxon>Agaricomycetes</taxon>
        <taxon>Agaricomycetidae</taxon>
        <taxon>Agaricales</taxon>
        <taxon>Marasmiineae</taxon>
        <taxon>Mycenaceae</taxon>
        <taxon>Mycena</taxon>
    </lineage>
</organism>
<gene>
    <name evidence="2" type="ORF">B0H16DRAFT_1891395</name>
</gene>
<evidence type="ECO:0000256" key="1">
    <source>
        <dbReference type="SAM" id="MobiDB-lite"/>
    </source>
</evidence>
<dbReference type="AlphaFoldDB" id="A0AAD7MZ31"/>
<dbReference type="EMBL" id="JARKIB010000112">
    <property type="protein sequence ID" value="KAJ7738382.1"/>
    <property type="molecule type" value="Genomic_DNA"/>
</dbReference>
<feature type="compositionally biased region" description="Gly residues" evidence="1">
    <location>
        <begin position="250"/>
        <end position="260"/>
    </location>
</feature>
<feature type="region of interest" description="Disordered" evidence="1">
    <location>
        <begin position="232"/>
        <end position="315"/>
    </location>
</feature>
<protein>
    <submittedName>
        <fullName evidence="2">Uncharacterized protein</fullName>
    </submittedName>
</protein>
<keyword evidence="3" id="KW-1185">Reference proteome</keyword>
<accession>A0AAD7MZ31</accession>
<reference evidence="2" key="1">
    <citation type="submission" date="2023-03" db="EMBL/GenBank/DDBJ databases">
        <title>Massive genome expansion in bonnet fungi (Mycena s.s.) driven by repeated elements and novel gene families across ecological guilds.</title>
        <authorList>
            <consortium name="Lawrence Berkeley National Laboratory"/>
            <person name="Harder C.B."/>
            <person name="Miyauchi S."/>
            <person name="Viragh M."/>
            <person name="Kuo A."/>
            <person name="Thoen E."/>
            <person name="Andreopoulos B."/>
            <person name="Lu D."/>
            <person name="Skrede I."/>
            <person name="Drula E."/>
            <person name="Henrissat B."/>
            <person name="Morin E."/>
            <person name="Kohler A."/>
            <person name="Barry K."/>
            <person name="LaButti K."/>
            <person name="Morin E."/>
            <person name="Salamov A."/>
            <person name="Lipzen A."/>
            <person name="Mereny Z."/>
            <person name="Hegedus B."/>
            <person name="Baldrian P."/>
            <person name="Stursova M."/>
            <person name="Weitz H."/>
            <person name="Taylor A."/>
            <person name="Grigoriev I.V."/>
            <person name="Nagy L.G."/>
            <person name="Martin F."/>
            <person name="Kauserud H."/>
        </authorList>
    </citation>
    <scope>NUCLEOTIDE SEQUENCE</scope>
    <source>
        <strain evidence="2">CBHHK182m</strain>
    </source>
</reference>
<dbReference type="Proteomes" id="UP001215598">
    <property type="component" value="Unassembled WGS sequence"/>
</dbReference>
<evidence type="ECO:0000313" key="2">
    <source>
        <dbReference type="EMBL" id="KAJ7738382.1"/>
    </source>
</evidence>
<proteinExistence type="predicted"/>
<comment type="caution">
    <text evidence="2">The sequence shown here is derived from an EMBL/GenBank/DDBJ whole genome shotgun (WGS) entry which is preliminary data.</text>
</comment>
<sequence length="315" mass="33185">MLAPTANSEDAPFSAFIQRTNTHSSNEQTTRTLSRILRQCPPTAAHHPPIPTTAQCVQTDPAHGPATDHHTTLILGPVLPRPVRKRVHHGIQAVEWTAPTWSGTAVMAVISSSIKVGARRDHGQDPEQDQNEGSLHELRAIVVVVVARAPKLEFQSRGIPRARQAARARAVKSYPYPYLLSVSCYRRGAQRKGYPAVGAGTSSVVVSSDGGVATRRAAPDKPPAAVGLVVKEHPAPDKPPTAARARVGSCMGGGAGGGGRRTSAHRQSARNIESSRTEIAGIEGTPDKPPTAARDAGGGRTVLTYPQLAPSSSRA</sequence>
<name>A0AAD7MZ31_9AGAR</name>